<dbReference type="SMART" id="SM00283">
    <property type="entry name" value="MA"/>
    <property type="match status" value="1"/>
</dbReference>
<gene>
    <name evidence="7" type="ORF">BCS92_00190</name>
    <name evidence="8" type="ORF">FC057_11915</name>
</gene>
<keyword evidence="5" id="KW-1133">Transmembrane helix</keyword>
<name>A0A2N7NPU5_9VIBR</name>
<reference evidence="8 10" key="4">
    <citation type="submission" date="2019-04" db="EMBL/GenBank/DDBJ databases">
        <title>A reverse ecology approach based on a biological definition of microbial populations.</title>
        <authorList>
            <person name="Arevalo P."/>
            <person name="Vaninsberghe D."/>
            <person name="Elsherbini J."/>
            <person name="Gore J."/>
            <person name="Polz M."/>
        </authorList>
    </citation>
    <scope>NUCLEOTIDE SEQUENCE [LARGE SCALE GENOMIC DNA]</scope>
    <source>
        <strain evidence="8 10">10N.222.45.A8</strain>
    </source>
</reference>
<evidence type="ECO:0000256" key="2">
    <source>
        <dbReference type="ARBA" id="ARBA00023224"/>
    </source>
</evidence>
<evidence type="ECO:0000256" key="5">
    <source>
        <dbReference type="SAM" id="Phobius"/>
    </source>
</evidence>
<dbReference type="Proteomes" id="UP000235579">
    <property type="component" value="Unassembled WGS sequence"/>
</dbReference>
<dbReference type="EMBL" id="MDBP01000001">
    <property type="protein sequence ID" value="PMP19047.1"/>
    <property type="molecule type" value="Genomic_DNA"/>
</dbReference>
<reference evidence="7" key="2">
    <citation type="submission" date="2016-07" db="EMBL/GenBank/DDBJ databases">
        <authorList>
            <person name="Wan K."/>
            <person name="Booth B."/>
            <person name="Spirohn K."/>
            <person name="Hao T."/>
            <person name="Hu Y."/>
            <person name="Calderwood M."/>
            <person name="Hill D."/>
            <person name="Mohr S."/>
            <person name="Vidal M."/>
            <person name="Celniker S."/>
            <person name="Perrimon N."/>
        </authorList>
    </citation>
    <scope>NUCLEOTIDE SEQUENCE</scope>
    <source>
        <strain evidence="7">10N.222.48.A2</strain>
    </source>
</reference>
<dbReference type="SUPFAM" id="SSF58104">
    <property type="entry name" value="Methyl-accepting chemotaxis protein (MCP) signaling domain"/>
    <property type="match status" value="1"/>
</dbReference>
<feature type="transmembrane region" description="Helical" evidence="5">
    <location>
        <begin position="12"/>
        <end position="31"/>
    </location>
</feature>
<comment type="subcellular location">
    <subcellularLocation>
        <location evidence="1">Cell inner membrane</location>
    </subcellularLocation>
</comment>
<dbReference type="SUPFAM" id="SSF103190">
    <property type="entry name" value="Sensory domain-like"/>
    <property type="match status" value="1"/>
</dbReference>
<evidence type="ECO:0000256" key="3">
    <source>
        <dbReference type="ARBA" id="ARBA00029447"/>
    </source>
</evidence>
<feature type="transmembrane region" description="Helical" evidence="5">
    <location>
        <begin position="271"/>
        <end position="298"/>
    </location>
</feature>
<dbReference type="FunFam" id="1.10.287.950:FF:000001">
    <property type="entry name" value="Methyl-accepting chemotaxis sensory transducer"/>
    <property type="match status" value="1"/>
</dbReference>
<sequence length="626" mass="69728">MNKFKLQVIGSMVLIITMIILIIASLNFWSFHNESIRLNKEILHEKNSTINGKMTEKLEIYKHILSSIKIDDDSYKNGSLSSNLTNQLQSIHNIFGNISIGVFLFDREGSLYDMSGKITEVNVKKIQRDYFIETFEKGKEFYVSKPYTSSTSGEVVFGIVYKINEDIAIISSIKKGSILKDIIGRDDVFLYTEEGTIITSPNKEQVGSNIFLENPTFKKFDNNHPELSYKNRIGRKDVDYTAFWSKLDINGWEYVIFTKDNIINKGVNDQVFISILTGLLCIISSIGILFFIIHILVLKPVGGSPKDIALLMESMAKGNLRQNIKKTGNETGIYRSLINFSEQLSNLIKNSHGIAENVSSASQQLTVVMSDTIQNVQYELSQVEQISTAINELSTSSLEVSDKATMAEEETRASQNNVEHGIKILNENLNFTNEINNSVSSTARIIEELSEFAEEIGTVIEVINAISEQTNLLALNAAIEAARAGEAGRGFAVVADEVRNLASKTQTSTISIKGIIEKLQIQSEKANRNMGENVLLIKKSVFLADQIKSSFEEISTTIESISNINTLVANASQQQYNVTEEISKNAVRAFDLVQQNVSSVNQTLQASNELALLAESQKNELTIFKV</sequence>
<comment type="caution">
    <text evidence="7">The sequence shown here is derived from an EMBL/GenBank/DDBJ whole genome shotgun (WGS) entry which is preliminary data.</text>
</comment>
<dbReference type="PANTHER" id="PTHR32089">
    <property type="entry name" value="METHYL-ACCEPTING CHEMOTAXIS PROTEIN MCPB"/>
    <property type="match status" value="1"/>
</dbReference>
<keyword evidence="2 4" id="KW-0807">Transducer</keyword>
<dbReference type="Gene3D" id="3.30.450.20">
    <property type="entry name" value="PAS domain"/>
    <property type="match status" value="2"/>
</dbReference>
<dbReference type="RefSeq" id="WP_102257272.1">
    <property type="nucleotide sequence ID" value="NZ_MDBP01000001.1"/>
</dbReference>
<evidence type="ECO:0000313" key="7">
    <source>
        <dbReference type="EMBL" id="PMP19047.1"/>
    </source>
</evidence>
<dbReference type="GO" id="GO:0005886">
    <property type="term" value="C:plasma membrane"/>
    <property type="evidence" value="ECO:0007669"/>
    <property type="project" value="UniProtKB-SubCell"/>
</dbReference>
<dbReference type="InterPro" id="IPR004089">
    <property type="entry name" value="MCPsignal_dom"/>
</dbReference>
<dbReference type="Pfam" id="PF00015">
    <property type="entry name" value="MCPsignal"/>
    <property type="match status" value="1"/>
</dbReference>
<proteinExistence type="inferred from homology"/>
<dbReference type="AlphaFoldDB" id="A0A2N7NPU5"/>
<keyword evidence="5" id="KW-0812">Transmembrane</keyword>
<dbReference type="EMBL" id="SYVV01000017">
    <property type="protein sequence ID" value="TKG33350.1"/>
    <property type="molecule type" value="Genomic_DNA"/>
</dbReference>
<evidence type="ECO:0000259" key="6">
    <source>
        <dbReference type="PROSITE" id="PS50111"/>
    </source>
</evidence>
<keyword evidence="5" id="KW-0472">Membrane</keyword>
<evidence type="ECO:0000313" key="10">
    <source>
        <dbReference type="Proteomes" id="UP000308018"/>
    </source>
</evidence>
<dbReference type="Gene3D" id="1.10.287.950">
    <property type="entry name" value="Methyl-accepting chemotaxis protein"/>
    <property type="match status" value="1"/>
</dbReference>
<dbReference type="GO" id="GO:0007165">
    <property type="term" value="P:signal transduction"/>
    <property type="evidence" value="ECO:0007669"/>
    <property type="project" value="UniProtKB-KW"/>
</dbReference>
<evidence type="ECO:0000256" key="4">
    <source>
        <dbReference type="PROSITE-ProRule" id="PRU00284"/>
    </source>
</evidence>
<evidence type="ECO:0000256" key="1">
    <source>
        <dbReference type="ARBA" id="ARBA00004533"/>
    </source>
</evidence>
<dbReference type="PROSITE" id="PS50111">
    <property type="entry name" value="CHEMOTAXIS_TRANSDUC_2"/>
    <property type="match status" value="1"/>
</dbReference>
<organism evidence="7 9">
    <name type="scientific">Vibrio tasmaniensis</name>
    <dbReference type="NCBI Taxonomy" id="212663"/>
    <lineage>
        <taxon>Bacteria</taxon>
        <taxon>Pseudomonadati</taxon>
        <taxon>Pseudomonadota</taxon>
        <taxon>Gammaproteobacteria</taxon>
        <taxon>Vibrionales</taxon>
        <taxon>Vibrionaceae</taxon>
        <taxon>Vibrio</taxon>
    </lineage>
</organism>
<dbReference type="PANTHER" id="PTHR32089:SF33">
    <property type="entry name" value="TOXIN COREGULATED PILUS BIOSYNTHESIS PROTEIN I"/>
    <property type="match status" value="1"/>
</dbReference>
<accession>A0A2N7NPU5</accession>
<dbReference type="GO" id="GO:0006935">
    <property type="term" value="P:chemotaxis"/>
    <property type="evidence" value="ECO:0007669"/>
    <property type="project" value="UniProtKB-ARBA"/>
</dbReference>
<dbReference type="CDD" id="cd11386">
    <property type="entry name" value="MCP_signal"/>
    <property type="match status" value="1"/>
</dbReference>
<dbReference type="Proteomes" id="UP000308018">
    <property type="component" value="Unassembled WGS sequence"/>
</dbReference>
<evidence type="ECO:0000313" key="8">
    <source>
        <dbReference type="EMBL" id="TKG33350.1"/>
    </source>
</evidence>
<dbReference type="InterPro" id="IPR029151">
    <property type="entry name" value="Sensor-like_sf"/>
</dbReference>
<comment type="similarity">
    <text evidence="3">Belongs to the methyl-accepting chemotaxis (MCP) protein family.</text>
</comment>
<reference evidence="7" key="3">
    <citation type="journal article" date="2018" name="Nature">
        <title>A major lineage of non-tailed dsDNA viruses as unrecognized killers of marine bacteria.</title>
        <authorList>
            <person name="Kauffman K.M."/>
            <person name="Hussain F.A."/>
            <person name="Yang J."/>
            <person name="Arevalo P."/>
            <person name="Brown J.M."/>
            <person name="Chang W.K."/>
            <person name="VanInsberghe D."/>
            <person name="Elsherbini J."/>
            <person name="Sharma R.S."/>
            <person name="Cutler M.B."/>
            <person name="Kelly L."/>
            <person name="Polz M.F."/>
        </authorList>
    </citation>
    <scope>NUCLEOTIDE SEQUENCE</scope>
    <source>
        <strain evidence="7">10N.222.48.A2</strain>
    </source>
</reference>
<reference evidence="9" key="1">
    <citation type="submission" date="2016-07" db="EMBL/GenBank/DDBJ databases">
        <title>Nontailed viruses are major unrecognized killers of bacteria in the ocean.</title>
        <authorList>
            <person name="Kauffman K."/>
            <person name="Hussain F."/>
            <person name="Yang J."/>
            <person name="Arevalo P."/>
            <person name="Brown J."/>
            <person name="Cutler M."/>
            <person name="Kelly L."/>
            <person name="Polz M.F."/>
        </authorList>
    </citation>
    <scope>NUCLEOTIDE SEQUENCE [LARGE SCALE GENOMIC DNA]</scope>
    <source>
        <strain evidence="9">10N.222.48.A2</strain>
    </source>
</reference>
<feature type="domain" description="Methyl-accepting transducer" evidence="6">
    <location>
        <begin position="354"/>
        <end position="590"/>
    </location>
</feature>
<protein>
    <submittedName>
        <fullName evidence="7 8">Chemotaxis protein</fullName>
    </submittedName>
</protein>
<evidence type="ECO:0000313" key="9">
    <source>
        <dbReference type="Proteomes" id="UP000235579"/>
    </source>
</evidence>